<name>A0A916QBG9_9FIRM</name>
<accession>A0A916QBG9</accession>
<keyword evidence="2" id="KW-1185">Reference proteome</keyword>
<evidence type="ECO:0000313" key="2">
    <source>
        <dbReference type="Proteomes" id="UP000613208"/>
    </source>
</evidence>
<dbReference type="Proteomes" id="UP000613208">
    <property type="component" value="Unassembled WGS sequence"/>
</dbReference>
<dbReference type="InterPro" id="IPR003772">
    <property type="entry name" value="YceD"/>
</dbReference>
<dbReference type="Pfam" id="PF02620">
    <property type="entry name" value="YceD"/>
    <property type="match status" value="1"/>
</dbReference>
<evidence type="ECO:0000313" key="1">
    <source>
        <dbReference type="EMBL" id="GFO85578.1"/>
    </source>
</evidence>
<evidence type="ECO:0008006" key="3">
    <source>
        <dbReference type="Google" id="ProtNLM"/>
    </source>
</evidence>
<sequence length="171" mass="19384">MKVQLSKAISVKNYTETVECHIDMEKIRLKGAAYPVLEKHSFPVILKNEGRESVSVRFETKVVLGIPCSRCLDEVPYEIILKYEGESDFLHPSKEDDLAACIEEKELDLDMLVFDEIVPQLPSRVLCREDCKGLCPVCGTNLNEKECGCDRTVADPRMAAIQDIFKNFKEV</sequence>
<dbReference type="AlphaFoldDB" id="A0A916QBG9"/>
<reference evidence="1" key="1">
    <citation type="submission" date="2020-06" db="EMBL/GenBank/DDBJ databases">
        <title>Characterization of fructooligosaccharide metabolism and fructooligosaccharide-degrading enzymes in human commensal butyrate producers.</title>
        <authorList>
            <person name="Tanno H."/>
            <person name="Fujii T."/>
            <person name="Hirano K."/>
            <person name="Maeno S."/>
            <person name="Tonozuka T."/>
            <person name="Sakamoto M."/>
            <person name="Ohkuma M."/>
            <person name="Tochio T."/>
            <person name="Endo A."/>
        </authorList>
    </citation>
    <scope>NUCLEOTIDE SEQUENCE</scope>
    <source>
        <strain evidence="1">JCM 17466</strain>
    </source>
</reference>
<dbReference type="PANTHER" id="PTHR34374">
    <property type="entry name" value="LARGE RIBOSOMAL RNA SUBUNIT ACCUMULATION PROTEIN YCED HOMOLOG 1, CHLOROPLASTIC"/>
    <property type="match status" value="1"/>
</dbReference>
<dbReference type="EMBL" id="BLYI01000043">
    <property type="protein sequence ID" value="GFO85578.1"/>
    <property type="molecule type" value="Genomic_DNA"/>
</dbReference>
<protein>
    <recommendedName>
        <fullName evidence="3">DUF177 domain-containing protein</fullName>
    </recommendedName>
</protein>
<gene>
    <name evidence="1" type="ORF">ANBU17_19250</name>
</gene>
<dbReference type="PANTHER" id="PTHR34374:SF1">
    <property type="entry name" value="LARGE RIBOSOMAL RNA SUBUNIT ACCUMULATION PROTEIN YCED HOMOLOG 1, CHLOROPLASTIC"/>
    <property type="match status" value="1"/>
</dbReference>
<proteinExistence type="predicted"/>
<organism evidence="1 2">
    <name type="scientific">Anaerostipes butyraticus</name>
    <dbReference type="NCBI Taxonomy" id="645466"/>
    <lineage>
        <taxon>Bacteria</taxon>
        <taxon>Bacillati</taxon>
        <taxon>Bacillota</taxon>
        <taxon>Clostridia</taxon>
        <taxon>Lachnospirales</taxon>
        <taxon>Lachnospiraceae</taxon>
        <taxon>Anaerostipes</taxon>
    </lineage>
</organism>
<comment type="caution">
    <text evidence="1">The sequence shown here is derived from an EMBL/GenBank/DDBJ whole genome shotgun (WGS) entry which is preliminary data.</text>
</comment>
<dbReference type="RefSeq" id="WP_201311280.1">
    <property type="nucleotide sequence ID" value="NZ_BLYI01000043.1"/>
</dbReference>